<dbReference type="InterPro" id="IPR036061">
    <property type="entry name" value="CheW-like_dom_sf"/>
</dbReference>
<dbReference type="Pfam" id="PF01584">
    <property type="entry name" value="CheW"/>
    <property type="match status" value="1"/>
</dbReference>
<dbReference type="EMBL" id="UOFZ01000145">
    <property type="protein sequence ID" value="VAX13917.1"/>
    <property type="molecule type" value="Genomic_DNA"/>
</dbReference>
<dbReference type="CDD" id="cd00731">
    <property type="entry name" value="CheA_reg"/>
    <property type="match status" value="1"/>
</dbReference>
<evidence type="ECO:0000256" key="9">
    <source>
        <dbReference type="ARBA" id="ARBA00022840"/>
    </source>
</evidence>
<keyword evidence="7" id="KW-0547">Nucleotide-binding</keyword>
<evidence type="ECO:0000256" key="3">
    <source>
        <dbReference type="ARBA" id="ARBA00021495"/>
    </source>
</evidence>
<accession>A0A3B1CAP4</accession>
<keyword evidence="6" id="KW-0808">Transferase</keyword>
<dbReference type="PROSITE" id="PS50109">
    <property type="entry name" value="HIS_KIN"/>
    <property type="match status" value="1"/>
</dbReference>
<dbReference type="InterPro" id="IPR036097">
    <property type="entry name" value="HisK_dim/P_sf"/>
</dbReference>
<feature type="domain" description="CheW-like" evidence="14">
    <location>
        <begin position="525"/>
        <end position="660"/>
    </location>
</feature>
<dbReference type="PROSITE" id="PS50851">
    <property type="entry name" value="CHEW"/>
    <property type="match status" value="1"/>
</dbReference>
<dbReference type="SMART" id="SM00073">
    <property type="entry name" value="HPT"/>
    <property type="match status" value="1"/>
</dbReference>
<dbReference type="SMART" id="SM01231">
    <property type="entry name" value="H-kinase_dim"/>
    <property type="match status" value="1"/>
</dbReference>
<dbReference type="AlphaFoldDB" id="A0A3B1CAP4"/>
<dbReference type="SUPFAM" id="SSF50341">
    <property type="entry name" value="CheW-like"/>
    <property type="match status" value="1"/>
</dbReference>
<dbReference type="PANTHER" id="PTHR43395">
    <property type="entry name" value="SENSOR HISTIDINE KINASE CHEA"/>
    <property type="match status" value="1"/>
</dbReference>
<dbReference type="Gene3D" id="1.20.120.160">
    <property type="entry name" value="HPT domain"/>
    <property type="match status" value="1"/>
</dbReference>
<keyword evidence="8 16" id="KW-0418">Kinase</keyword>
<dbReference type="PROSITE" id="PS50894">
    <property type="entry name" value="HPT"/>
    <property type="match status" value="1"/>
</dbReference>
<evidence type="ECO:0000259" key="13">
    <source>
        <dbReference type="PROSITE" id="PS50109"/>
    </source>
</evidence>
<dbReference type="FunFam" id="3.30.565.10:FF:000016">
    <property type="entry name" value="Chemotaxis protein CheA, putative"/>
    <property type="match status" value="1"/>
</dbReference>
<reference evidence="16" key="1">
    <citation type="submission" date="2018-06" db="EMBL/GenBank/DDBJ databases">
        <authorList>
            <person name="Zhirakovskaya E."/>
        </authorList>
    </citation>
    <scope>NUCLEOTIDE SEQUENCE</scope>
</reference>
<dbReference type="Pfam" id="PF02518">
    <property type="entry name" value="HATPase_c"/>
    <property type="match status" value="1"/>
</dbReference>
<proteinExistence type="predicted"/>
<evidence type="ECO:0000256" key="6">
    <source>
        <dbReference type="ARBA" id="ARBA00022679"/>
    </source>
</evidence>
<dbReference type="Gene3D" id="2.30.30.40">
    <property type="entry name" value="SH3 Domains"/>
    <property type="match status" value="1"/>
</dbReference>
<dbReference type="Gene3D" id="1.10.287.560">
    <property type="entry name" value="Histidine kinase CheA-like, homodimeric domain"/>
    <property type="match status" value="1"/>
</dbReference>
<evidence type="ECO:0000256" key="11">
    <source>
        <dbReference type="SAM" id="Coils"/>
    </source>
</evidence>
<keyword evidence="10" id="KW-0902">Two-component regulatory system</keyword>
<protein>
    <recommendedName>
        <fullName evidence="3">Chemotaxis protein CheA</fullName>
        <ecNumber evidence="2">2.7.13.3</ecNumber>
    </recommendedName>
</protein>
<feature type="domain" description="Histidine kinase" evidence="13">
    <location>
        <begin position="312"/>
        <end position="523"/>
    </location>
</feature>
<keyword evidence="11" id="KW-0175">Coiled coil</keyword>
<dbReference type="PRINTS" id="PR00344">
    <property type="entry name" value="BCTRLSENSOR"/>
</dbReference>
<evidence type="ECO:0000259" key="14">
    <source>
        <dbReference type="PROSITE" id="PS50851"/>
    </source>
</evidence>
<evidence type="ECO:0000259" key="15">
    <source>
        <dbReference type="PROSITE" id="PS50894"/>
    </source>
</evidence>
<dbReference type="FunFam" id="2.30.30.40:FF:000048">
    <property type="entry name" value="Chemotaxis protein CheA, putative"/>
    <property type="match status" value="1"/>
</dbReference>
<evidence type="ECO:0000256" key="2">
    <source>
        <dbReference type="ARBA" id="ARBA00012438"/>
    </source>
</evidence>
<dbReference type="GO" id="GO:0006935">
    <property type="term" value="P:chemotaxis"/>
    <property type="evidence" value="ECO:0007669"/>
    <property type="project" value="UniProtKB-KW"/>
</dbReference>
<dbReference type="GO" id="GO:0005524">
    <property type="term" value="F:ATP binding"/>
    <property type="evidence" value="ECO:0007669"/>
    <property type="project" value="UniProtKB-KW"/>
</dbReference>
<dbReference type="EC" id="2.7.13.3" evidence="2"/>
<dbReference type="InterPro" id="IPR037006">
    <property type="entry name" value="CheA-like_homodim_sf"/>
</dbReference>
<evidence type="ECO:0000313" key="16">
    <source>
        <dbReference type="EMBL" id="VAX13917.1"/>
    </source>
</evidence>
<dbReference type="InterPro" id="IPR004358">
    <property type="entry name" value="Sig_transdc_His_kin-like_C"/>
</dbReference>
<evidence type="ECO:0000256" key="8">
    <source>
        <dbReference type="ARBA" id="ARBA00022777"/>
    </source>
</evidence>
<dbReference type="SMART" id="SM00387">
    <property type="entry name" value="HATPase_c"/>
    <property type="match status" value="1"/>
</dbReference>
<dbReference type="InterPro" id="IPR008207">
    <property type="entry name" value="Sig_transdc_His_kin_Hpt_dom"/>
</dbReference>
<keyword evidence="4" id="KW-0145">Chemotaxis</keyword>
<dbReference type="SUPFAM" id="SSF47384">
    <property type="entry name" value="Homodimeric domain of signal transducing histidine kinase"/>
    <property type="match status" value="1"/>
</dbReference>
<dbReference type="InterPro" id="IPR051315">
    <property type="entry name" value="Bact_Chemotaxis_CheA"/>
</dbReference>
<keyword evidence="5" id="KW-0597">Phosphoprotein</keyword>
<dbReference type="GO" id="GO:0000155">
    <property type="term" value="F:phosphorelay sensor kinase activity"/>
    <property type="evidence" value="ECO:0007669"/>
    <property type="project" value="InterPro"/>
</dbReference>
<comment type="catalytic activity">
    <reaction evidence="1">
        <text>ATP + protein L-histidine = ADP + protein N-phospho-L-histidine.</text>
        <dbReference type="EC" id="2.7.13.3"/>
    </reaction>
</comment>
<evidence type="ECO:0000256" key="12">
    <source>
        <dbReference type="SAM" id="MobiDB-lite"/>
    </source>
</evidence>
<evidence type="ECO:0000256" key="5">
    <source>
        <dbReference type="ARBA" id="ARBA00022553"/>
    </source>
</evidence>
<evidence type="ECO:0000256" key="1">
    <source>
        <dbReference type="ARBA" id="ARBA00000085"/>
    </source>
</evidence>
<evidence type="ECO:0000256" key="10">
    <source>
        <dbReference type="ARBA" id="ARBA00023012"/>
    </source>
</evidence>
<keyword evidence="9" id="KW-0067">ATP-binding</keyword>
<dbReference type="InterPro" id="IPR002545">
    <property type="entry name" value="CheW-lke_dom"/>
</dbReference>
<evidence type="ECO:0000256" key="7">
    <source>
        <dbReference type="ARBA" id="ARBA00022741"/>
    </source>
</evidence>
<evidence type="ECO:0000256" key="4">
    <source>
        <dbReference type="ARBA" id="ARBA00022500"/>
    </source>
</evidence>
<dbReference type="SMART" id="SM00260">
    <property type="entry name" value="CheW"/>
    <property type="match status" value="1"/>
</dbReference>
<organism evidence="16">
    <name type="scientific">hydrothermal vent metagenome</name>
    <dbReference type="NCBI Taxonomy" id="652676"/>
    <lineage>
        <taxon>unclassified sequences</taxon>
        <taxon>metagenomes</taxon>
        <taxon>ecological metagenomes</taxon>
    </lineage>
</organism>
<feature type="domain" description="HPt" evidence="15">
    <location>
        <begin position="1"/>
        <end position="105"/>
    </location>
</feature>
<dbReference type="InterPro" id="IPR003594">
    <property type="entry name" value="HATPase_dom"/>
</dbReference>
<dbReference type="SUPFAM" id="SSF47226">
    <property type="entry name" value="Histidine-containing phosphotransfer domain, HPT domain"/>
    <property type="match status" value="1"/>
</dbReference>
<sequence length="677" mass="74558">MTIDMSQFLETFYDESFEGLETMETELLELDTGAADGEIINTIFRAAHSIKGGSGTFGLNDVANFTHVMETLLDEMRDGRREVTQEAVNLLLSSVDVLRDMLSSLRAGDELDSERVAEAKKELNILLTGSAGIEEESTDGSTDDVGDTGETKWKIIFSPFPGLLQTGNDPVRIFRELKSLGQLEVTSDTSKLPSFDQLVPEDCHLSWGISLKGNINRNDIDEVFSWVEGDCELEVIEIDSVIKDEQSESRKVSLAEKPGKSEKHKKAKNTDSGSIRVSIDKIDDLINMMGELVITQSMLSQLGGVEEFATAHIEKLRDGLVQLERNTREMQENIMRIRMLPISFVFQRFPRLVHDLSEKLDKKIELQMSGEQTELDKTVMEKIGDPLVHLVRNSIDHGIESPEKRKLSGKPESGVISLNAFHEGGNIVIEIIDDGAGLNRDKIISKAIQNNIINEDETLTDEQIYELIFNPGFSTADVVSDVSGRGVGMDVVRRNIRDLGGTVEVSSKTNEGSIFTIRLPLTLAIMDGQSVSVGSEIYIIPLVSIVESVQIKADDIKGVAGKASLYRLRNEYIPIVRLHEVFSIGTECQRLEEGLLVVVEGEGVKIALFIDDLLGQQQVVIKSLETHYKKVKGVSGATILGDGSVALIIDVAGLIRLSRTELDIEKNIADDGSVIAA</sequence>
<feature type="compositionally biased region" description="Basic and acidic residues" evidence="12">
    <location>
        <begin position="249"/>
        <end position="261"/>
    </location>
</feature>
<dbReference type="InterPro" id="IPR036641">
    <property type="entry name" value="HPT_dom_sf"/>
</dbReference>
<dbReference type="InterPro" id="IPR005467">
    <property type="entry name" value="His_kinase_dom"/>
</dbReference>
<dbReference type="Gene3D" id="3.30.565.10">
    <property type="entry name" value="Histidine kinase-like ATPase, C-terminal domain"/>
    <property type="match status" value="1"/>
</dbReference>
<dbReference type="CDD" id="cd16916">
    <property type="entry name" value="HATPase_CheA-like"/>
    <property type="match status" value="1"/>
</dbReference>
<gene>
    <name evidence="16" type="ORF">MNBD_GAMMA24-393</name>
</gene>
<dbReference type="Pfam" id="PF02895">
    <property type="entry name" value="H-kinase_dim"/>
    <property type="match status" value="1"/>
</dbReference>
<dbReference type="GO" id="GO:0005737">
    <property type="term" value="C:cytoplasm"/>
    <property type="evidence" value="ECO:0007669"/>
    <property type="project" value="InterPro"/>
</dbReference>
<dbReference type="SUPFAM" id="SSF55874">
    <property type="entry name" value="ATPase domain of HSP90 chaperone/DNA topoisomerase II/histidine kinase"/>
    <property type="match status" value="1"/>
</dbReference>
<feature type="coiled-coil region" evidence="11">
    <location>
        <begin position="313"/>
        <end position="340"/>
    </location>
</feature>
<dbReference type="Pfam" id="PF01627">
    <property type="entry name" value="Hpt"/>
    <property type="match status" value="1"/>
</dbReference>
<dbReference type="PANTHER" id="PTHR43395:SF10">
    <property type="entry name" value="CHEMOTAXIS PROTEIN CHEA"/>
    <property type="match status" value="1"/>
</dbReference>
<name>A0A3B1CAP4_9ZZZZ</name>
<dbReference type="InterPro" id="IPR004105">
    <property type="entry name" value="CheA-like_dim"/>
</dbReference>
<dbReference type="InterPro" id="IPR036890">
    <property type="entry name" value="HATPase_C_sf"/>
</dbReference>
<feature type="region of interest" description="Disordered" evidence="12">
    <location>
        <begin position="249"/>
        <end position="272"/>
    </location>
</feature>
<dbReference type="CDD" id="cd00088">
    <property type="entry name" value="HPT"/>
    <property type="match status" value="1"/>
</dbReference>